<dbReference type="KEGG" id="dpx:DAPPUDRAFT_244204"/>
<evidence type="ECO:0000313" key="2">
    <source>
        <dbReference type="Proteomes" id="UP000000305"/>
    </source>
</evidence>
<protein>
    <submittedName>
        <fullName evidence="1">Uncharacterized protein</fullName>
    </submittedName>
</protein>
<evidence type="ECO:0000313" key="1">
    <source>
        <dbReference type="EMBL" id="EFX80073.1"/>
    </source>
</evidence>
<keyword evidence="2" id="KW-1185">Reference proteome</keyword>
<proteinExistence type="predicted"/>
<dbReference type="EMBL" id="GL732549">
    <property type="protein sequence ID" value="EFX80073.1"/>
    <property type="molecule type" value="Genomic_DNA"/>
</dbReference>
<dbReference type="InParanoid" id="E9GKF5"/>
<sequence>MFSFMFISVARMTTPVDFDGDHDLLEGPGLGYVDWVYGPGLDDKYRLDDPGFGDPARRDNPGLSEDGIPCLSLGKASNSLIPI</sequence>
<reference evidence="1 2" key="1">
    <citation type="journal article" date="2011" name="Science">
        <title>The ecoresponsive genome of Daphnia pulex.</title>
        <authorList>
            <person name="Colbourne J.K."/>
            <person name="Pfrender M.E."/>
            <person name="Gilbert D."/>
            <person name="Thomas W.K."/>
            <person name="Tucker A."/>
            <person name="Oakley T.H."/>
            <person name="Tokishita S."/>
            <person name="Aerts A."/>
            <person name="Arnold G.J."/>
            <person name="Basu M.K."/>
            <person name="Bauer D.J."/>
            <person name="Caceres C.E."/>
            <person name="Carmel L."/>
            <person name="Casola C."/>
            <person name="Choi J.H."/>
            <person name="Detter J.C."/>
            <person name="Dong Q."/>
            <person name="Dusheyko S."/>
            <person name="Eads B.D."/>
            <person name="Frohlich T."/>
            <person name="Geiler-Samerotte K.A."/>
            <person name="Gerlach D."/>
            <person name="Hatcher P."/>
            <person name="Jogdeo S."/>
            <person name="Krijgsveld J."/>
            <person name="Kriventseva E.V."/>
            <person name="Kultz D."/>
            <person name="Laforsch C."/>
            <person name="Lindquist E."/>
            <person name="Lopez J."/>
            <person name="Manak J.R."/>
            <person name="Muller J."/>
            <person name="Pangilinan J."/>
            <person name="Patwardhan R.P."/>
            <person name="Pitluck S."/>
            <person name="Pritham E.J."/>
            <person name="Rechtsteiner A."/>
            <person name="Rho M."/>
            <person name="Rogozin I.B."/>
            <person name="Sakarya O."/>
            <person name="Salamov A."/>
            <person name="Schaack S."/>
            <person name="Shapiro H."/>
            <person name="Shiga Y."/>
            <person name="Skalitzky C."/>
            <person name="Smith Z."/>
            <person name="Souvorov A."/>
            <person name="Sung W."/>
            <person name="Tang Z."/>
            <person name="Tsuchiya D."/>
            <person name="Tu H."/>
            <person name="Vos H."/>
            <person name="Wang M."/>
            <person name="Wolf Y.I."/>
            <person name="Yamagata H."/>
            <person name="Yamada T."/>
            <person name="Ye Y."/>
            <person name="Shaw J.R."/>
            <person name="Andrews J."/>
            <person name="Crease T.J."/>
            <person name="Tang H."/>
            <person name="Lucas S.M."/>
            <person name="Robertson H.M."/>
            <person name="Bork P."/>
            <person name="Koonin E.V."/>
            <person name="Zdobnov E.M."/>
            <person name="Grigoriev I.V."/>
            <person name="Lynch M."/>
            <person name="Boore J.L."/>
        </authorList>
    </citation>
    <scope>NUCLEOTIDE SEQUENCE [LARGE SCALE GENOMIC DNA]</scope>
</reference>
<dbReference type="AlphaFoldDB" id="E9GKF5"/>
<dbReference type="HOGENOM" id="CLU_2544885_0_0_1"/>
<organism evidence="1 2">
    <name type="scientific">Daphnia pulex</name>
    <name type="common">Water flea</name>
    <dbReference type="NCBI Taxonomy" id="6669"/>
    <lineage>
        <taxon>Eukaryota</taxon>
        <taxon>Metazoa</taxon>
        <taxon>Ecdysozoa</taxon>
        <taxon>Arthropoda</taxon>
        <taxon>Crustacea</taxon>
        <taxon>Branchiopoda</taxon>
        <taxon>Diplostraca</taxon>
        <taxon>Cladocera</taxon>
        <taxon>Anomopoda</taxon>
        <taxon>Daphniidae</taxon>
        <taxon>Daphnia</taxon>
    </lineage>
</organism>
<accession>E9GKF5</accession>
<gene>
    <name evidence="1" type="ORF">DAPPUDRAFT_244204</name>
</gene>
<name>E9GKF5_DAPPU</name>
<dbReference type="Proteomes" id="UP000000305">
    <property type="component" value="Unassembled WGS sequence"/>
</dbReference>